<dbReference type="EMBL" id="CP049871">
    <property type="protein sequence ID" value="QIL02526.1"/>
    <property type="molecule type" value="Genomic_DNA"/>
</dbReference>
<evidence type="ECO:0000256" key="15">
    <source>
        <dbReference type="ARBA" id="ARBA00023136"/>
    </source>
</evidence>
<evidence type="ECO:0000256" key="3">
    <source>
        <dbReference type="ARBA" id="ARBA00005119"/>
    </source>
</evidence>
<evidence type="ECO:0000256" key="16">
    <source>
        <dbReference type="ARBA" id="ARBA00023209"/>
    </source>
</evidence>
<dbReference type="EC" id="2.7.7.41" evidence="6"/>
<keyword evidence="10 25" id="KW-0808">Transferase</keyword>
<evidence type="ECO:0000313" key="25">
    <source>
        <dbReference type="EMBL" id="QIL02526.1"/>
    </source>
</evidence>
<keyword evidence="8" id="KW-1003">Cell membrane</keyword>
<feature type="transmembrane region" description="Helical" evidence="24">
    <location>
        <begin position="121"/>
        <end position="139"/>
    </location>
</feature>
<evidence type="ECO:0000256" key="22">
    <source>
        <dbReference type="ARBA" id="ARBA00032743"/>
    </source>
</evidence>
<evidence type="ECO:0000256" key="4">
    <source>
        <dbReference type="ARBA" id="ARBA00005189"/>
    </source>
</evidence>
<protein>
    <recommendedName>
        <fullName evidence="7">Phosphatidate cytidylyltransferase</fullName>
        <ecNumber evidence="6">2.7.7.41</ecNumber>
    </recommendedName>
    <alternativeName>
        <fullName evidence="20">CDP-DAG synthase</fullName>
    </alternativeName>
    <alternativeName>
        <fullName evidence="22">CDP-DG synthase</fullName>
    </alternativeName>
    <alternativeName>
        <fullName evidence="18">CDP-diacylglycerol synthase</fullName>
    </alternativeName>
    <alternativeName>
        <fullName evidence="21">CDP-diglyceride pyrophosphorylase</fullName>
    </alternativeName>
    <alternativeName>
        <fullName evidence="23">CDP-diglyceride synthase</fullName>
    </alternativeName>
    <alternativeName>
        <fullName evidence="19">CTP:phosphatidate cytidylyltransferase</fullName>
    </alternativeName>
</protein>
<dbReference type="PANTHER" id="PTHR46382:SF1">
    <property type="entry name" value="PHOSPHATIDATE CYTIDYLYLTRANSFERASE"/>
    <property type="match status" value="1"/>
</dbReference>
<keyword evidence="26" id="KW-1185">Reference proteome</keyword>
<keyword evidence="11 24" id="KW-0812">Transmembrane</keyword>
<feature type="transmembrane region" description="Helical" evidence="24">
    <location>
        <begin position="53"/>
        <end position="73"/>
    </location>
</feature>
<evidence type="ECO:0000256" key="18">
    <source>
        <dbReference type="ARBA" id="ARBA00029893"/>
    </source>
</evidence>
<dbReference type="PANTHER" id="PTHR46382">
    <property type="entry name" value="PHOSPHATIDATE CYTIDYLYLTRANSFERASE"/>
    <property type="match status" value="1"/>
</dbReference>
<evidence type="ECO:0000256" key="13">
    <source>
        <dbReference type="ARBA" id="ARBA00022989"/>
    </source>
</evidence>
<keyword evidence="16" id="KW-0594">Phospholipid biosynthesis</keyword>
<evidence type="ECO:0000256" key="7">
    <source>
        <dbReference type="ARBA" id="ARBA00019373"/>
    </source>
</evidence>
<evidence type="ECO:0000256" key="2">
    <source>
        <dbReference type="ARBA" id="ARBA00004651"/>
    </source>
</evidence>
<feature type="transmembrane region" description="Helical" evidence="24">
    <location>
        <begin position="79"/>
        <end position="101"/>
    </location>
</feature>
<evidence type="ECO:0000256" key="19">
    <source>
        <dbReference type="ARBA" id="ARBA00031825"/>
    </source>
</evidence>
<gene>
    <name evidence="25" type="ORF">G7078_06795</name>
</gene>
<name>A0A6G7ZNP6_9SPHN</name>
<sequence length="210" mass="22380">MSEFVVRTISAVVMVSVAICALFLGGYWFAVFVAAAATAVFYEWTRLTKGWGAGWYISGFAYSLLAALALLWLRDRADSGLWLVVWAFIIVWATDIGAYLVGRSIGGPKLAPAISPGKTWAGFYGGVAAATILSGAWVLVMQLHWILILVAPLFSVVAQGGDLFESWIKRRAGVKDSGRLLPGHGGAFDRLDGLLPVAILTALISFAGVA</sequence>
<keyword evidence="17" id="KW-1208">Phospholipid metabolism</keyword>
<evidence type="ECO:0000256" key="12">
    <source>
        <dbReference type="ARBA" id="ARBA00022695"/>
    </source>
</evidence>
<keyword evidence="12 25" id="KW-0548">Nucleotidyltransferase</keyword>
<feature type="transmembrane region" description="Helical" evidence="24">
    <location>
        <begin position="12"/>
        <end position="41"/>
    </location>
</feature>
<evidence type="ECO:0000256" key="6">
    <source>
        <dbReference type="ARBA" id="ARBA00012487"/>
    </source>
</evidence>
<evidence type="ECO:0000256" key="20">
    <source>
        <dbReference type="ARBA" id="ARBA00032253"/>
    </source>
</evidence>
<evidence type="ECO:0000256" key="24">
    <source>
        <dbReference type="SAM" id="Phobius"/>
    </source>
</evidence>
<evidence type="ECO:0000256" key="23">
    <source>
        <dbReference type="ARBA" id="ARBA00033406"/>
    </source>
</evidence>
<evidence type="ECO:0000313" key="26">
    <source>
        <dbReference type="Proteomes" id="UP000502502"/>
    </source>
</evidence>
<dbReference type="RefSeq" id="WP_166094341.1">
    <property type="nucleotide sequence ID" value="NZ_CP049871.1"/>
</dbReference>
<organism evidence="25 26">
    <name type="scientific">Sphingomonas sinipercae</name>
    <dbReference type="NCBI Taxonomy" id="2714944"/>
    <lineage>
        <taxon>Bacteria</taxon>
        <taxon>Pseudomonadati</taxon>
        <taxon>Pseudomonadota</taxon>
        <taxon>Alphaproteobacteria</taxon>
        <taxon>Sphingomonadales</taxon>
        <taxon>Sphingomonadaceae</taxon>
        <taxon>Sphingomonas</taxon>
    </lineage>
</organism>
<keyword evidence="14" id="KW-0443">Lipid metabolism</keyword>
<evidence type="ECO:0000256" key="10">
    <source>
        <dbReference type="ARBA" id="ARBA00022679"/>
    </source>
</evidence>
<comment type="pathway">
    <text evidence="4">Lipid metabolism.</text>
</comment>
<evidence type="ECO:0000256" key="1">
    <source>
        <dbReference type="ARBA" id="ARBA00001698"/>
    </source>
</evidence>
<keyword evidence="15 24" id="KW-0472">Membrane</keyword>
<comment type="subcellular location">
    <subcellularLocation>
        <location evidence="2">Cell membrane</location>
        <topology evidence="2">Multi-pass membrane protein</topology>
    </subcellularLocation>
</comment>
<evidence type="ECO:0000256" key="14">
    <source>
        <dbReference type="ARBA" id="ARBA00023098"/>
    </source>
</evidence>
<comment type="catalytic activity">
    <reaction evidence="1">
        <text>a 1,2-diacyl-sn-glycero-3-phosphate + CTP + H(+) = a CDP-1,2-diacyl-sn-glycerol + diphosphate</text>
        <dbReference type="Rhea" id="RHEA:16229"/>
        <dbReference type="ChEBI" id="CHEBI:15378"/>
        <dbReference type="ChEBI" id="CHEBI:33019"/>
        <dbReference type="ChEBI" id="CHEBI:37563"/>
        <dbReference type="ChEBI" id="CHEBI:58332"/>
        <dbReference type="ChEBI" id="CHEBI:58608"/>
        <dbReference type="EC" id="2.7.7.41"/>
    </reaction>
</comment>
<keyword evidence="9" id="KW-0444">Lipid biosynthesis</keyword>
<dbReference type="KEGG" id="ssin:G7078_06795"/>
<comment type="pathway">
    <text evidence="3">Phospholipid metabolism; CDP-diacylglycerol biosynthesis; CDP-diacylglycerol from sn-glycerol 3-phosphate: step 3/3.</text>
</comment>
<evidence type="ECO:0000256" key="17">
    <source>
        <dbReference type="ARBA" id="ARBA00023264"/>
    </source>
</evidence>
<comment type="similarity">
    <text evidence="5">Belongs to the CDS family.</text>
</comment>
<keyword evidence="13 24" id="KW-1133">Transmembrane helix</keyword>
<evidence type="ECO:0000256" key="9">
    <source>
        <dbReference type="ARBA" id="ARBA00022516"/>
    </source>
</evidence>
<evidence type="ECO:0000256" key="8">
    <source>
        <dbReference type="ARBA" id="ARBA00022475"/>
    </source>
</evidence>
<feature type="transmembrane region" description="Helical" evidence="24">
    <location>
        <begin position="145"/>
        <end position="164"/>
    </location>
</feature>
<evidence type="ECO:0000256" key="5">
    <source>
        <dbReference type="ARBA" id="ARBA00010185"/>
    </source>
</evidence>
<dbReference type="AlphaFoldDB" id="A0A6G7ZNP6"/>
<dbReference type="GO" id="GO:0016024">
    <property type="term" value="P:CDP-diacylglycerol biosynthetic process"/>
    <property type="evidence" value="ECO:0007669"/>
    <property type="project" value="TreeGrafter"/>
</dbReference>
<evidence type="ECO:0000256" key="11">
    <source>
        <dbReference type="ARBA" id="ARBA00022692"/>
    </source>
</evidence>
<dbReference type="Pfam" id="PF01148">
    <property type="entry name" value="CTP_transf_1"/>
    <property type="match status" value="1"/>
</dbReference>
<reference evidence="25 26" key="1">
    <citation type="submission" date="2020-03" db="EMBL/GenBank/DDBJ databases">
        <title>Sphingomonas sp. nov., isolated from fish.</title>
        <authorList>
            <person name="Hyun D.-W."/>
            <person name="Bae J.-W."/>
        </authorList>
    </citation>
    <scope>NUCLEOTIDE SEQUENCE [LARGE SCALE GENOMIC DNA]</scope>
    <source>
        <strain evidence="25 26">HDW15C</strain>
    </source>
</reference>
<dbReference type="Proteomes" id="UP000502502">
    <property type="component" value="Chromosome"/>
</dbReference>
<dbReference type="GO" id="GO:0005886">
    <property type="term" value="C:plasma membrane"/>
    <property type="evidence" value="ECO:0007669"/>
    <property type="project" value="UniProtKB-SubCell"/>
</dbReference>
<proteinExistence type="inferred from homology"/>
<accession>A0A6G7ZNP6</accession>
<evidence type="ECO:0000256" key="21">
    <source>
        <dbReference type="ARBA" id="ARBA00032396"/>
    </source>
</evidence>
<dbReference type="GO" id="GO:0004605">
    <property type="term" value="F:phosphatidate cytidylyltransferase activity"/>
    <property type="evidence" value="ECO:0007669"/>
    <property type="project" value="UniProtKB-EC"/>
</dbReference>